<reference evidence="2" key="1">
    <citation type="submission" date="2021-03" db="EMBL/GenBank/DDBJ databases">
        <title>Antimicrobial resistance genes in bacteria isolated from Japanese honey, and their potential for conferring macrolide and lincosamide resistance in the American foulbrood pathogen Paenibacillus larvae.</title>
        <authorList>
            <person name="Okamoto M."/>
            <person name="Kumagai M."/>
            <person name="Kanamori H."/>
            <person name="Takamatsu D."/>
        </authorList>
    </citation>
    <scope>NUCLEOTIDE SEQUENCE</scope>
    <source>
        <strain evidence="2">J40TS1</strain>
    </source>
</reference>
<gene>
    <name evidence="2" type="ORF">J40TS1_31570</name>
</gene>
<dbReference type="Gene3D" id="3.90.1200.10">
    <property type="match status" value="1"/>
</dbReference>
<dbReference type="InterPro" id="IPR011009">
    <property type="entry name" value="Kinase-like_dom_sf"/>
</dbReference>
<dbReference type="Proteomes" id="UP000683139">
    <property type="component" value="Unassembled WGS sequence"/>
</dbReference>
<evidence type="ECO:0000313" key="3">
    <source>
        <dbReference type="Proteomes" id="UP000683139"/>
    </source>
</evidence>
<feature type="domain" description="Aminoglycoside phosphotransferase" evidence="1">
    <location>
        <begin position="23"/>
        <end position="187"/>
    </location>
</feature>
<name>A0A919YQE3_9BACL</name>
<dbReference type="RefSeq" id="WP_213516939.1">
    <property type="nucleotide sequence ID" value="NZ_BOSE01000006.1"/>
</dbReference>
<dbReference type="InterPro" id="IPR002575">
    <property type="entry name" value="Aminoglycoside_PTrfase"/>
</dbReference>
<proteinExistence type="predicted"/>
<dbReference type="Pfam" id="PF01636">
    <property type="entry name" value="APH"/>
    <property type="match status" value="1"/>
</dbReference>
<evidence type="ECO:0000313" key="2">
    <source>
        <dbReference type="EMBL" id="GIP17515.1"/>
    </source>
</evidence>
<comment type="caution">
    <text evidence="2">The sequence shown here is derived from an EMBL/GenBank/DDBJ whole genome shotgun (WGS) entry which is preliminary data.</text>
</comment>
<sequence length="265" mass="30650">MNVNNIIALGRTAEIISYDNQHILKLFKEDMPMNLIISEFNNTREVYNIGIQCPKPFEIIDYVGRKGIVYKRITGITMLRSIIEDPTNVIAEAKSLADIHLDIHQRLVENLPNQKELLAEQIKHAPLITNQEKDKVLKKLSELSDDCKLCHGDFHPDNIIYSEARHWVIDWMTGMKGTPAGDVARTYLILKLGRISDEIPKEVYEFISQIRNQILENYIKEYLKKSNISMNEVNNWFVPIAAARLGERIPDEEKKELIEVIRNNL</sequence>
<evidence type="ECO:0000259" key="1">
    <source>
        <dbReference type="Pfam" id="PF01636"/>
    </source>
</evidence>
<organism evidence="2 3">
    <name type="scientific">Paenibacillus montaniterrae</name>
    <dbReference type="NCBI Taxonomy" id="429341"/>
    <lineage>
        <taxon>Bacteria</taxon>
        <taxon>Bacillati</taxon>
        <taxon>Bacillota</taxon>
        <taxon>Bacilli</taxon>
        <taxon>Bacillales</taxon>
        <taxon>Paenibacillaceae</taxon>
        <taxon>Paenibacillus</taxon>
    </lineage>
</organism>
<dbReference type="EMBL" id="BOSE01000006">
    <property type="protein sequence ID" value="GIP17515.1"/>
    <property type="molecule type" value="Genomic_DNA"/>
</dbReference>
<protein>
    <submittedName>
        <fullName evidence="2">Aminoglycoside phosphotransferase</fullName>
    </submittedName>
</protein>
<dbReference type="SUPFAM" id="SSF56112">
    <property type="entry name" value="Protein kinase-like (PK-like)"/>
    <property type="match status" value="1"/>
</dbReference>
<dbReference type="AlphaFoldDB" id="A0A919YQE3"/>
<accession>A0A919YQE3</accession>
<keyword evidence="3" id="KW-1185">Reference proteome</keyword>